<dbReference type="AlphaFoldDB" id="A0A9D2EXM2"/>
<gene>
    <name evidence="5" type="ORF">IAA19_00575</name>
</gene>
<name>A0A9D2EXM2_9ACTN</name>
<evidence type="ECO:0000313" key="6">
    <source>
        <dbReference type="Proteomes" id="UP000824062"/>
    </source>
</evidence>
<evidence type="ECO:0000313" key="5">
    <source>
        <dbReference type="EMBL" id="HIZ45507.1"/>
    </source>
</evidence>
<dbReference type="SUPFAM" id="SSF53448">
    <property type="entry name" value="Nucleotide-diphospho-sugar transferases"/>
    <property type="match status" value="1"/>
</dbReference>
<dbReference type="Gene3D" id="3.90.1200.10">
    <property type="match status" value="1"/>
</dbReference>
<keyword evidence="1" id="KW-0808">Transferase</keyword>
<dbReference type="EMBL" id="DXBM01000010">
    <property type="protein sequence ID" value="HIZ45507.1"/>
    <property type="molecule type" value="Genomic_DNA"/>
</dbReference>
<reference evidence="5" key="1">
    <citation type="journal article" date="2021" name="PeerJ">
        <title>Extensive microbial diversity within the chicken gut microbiome revealed by metagenomics and culture.</title>
        <authorList>
            <person name="Gilroy R."/>
            <person name="Ravi A."/>
            <person name="Getino M."/>
            <person name="Pursley I."/>
            <person name="Horton D.L."/>
            <person name="Alikhan N.F."/>
            <person name="Baker D."/>
            <person name="Gharbi K."/>
            <person name="Hall N."/>
            <person name="Watson M."/>
            <person name="Adriaenssens E.M."/>
            <person name="Foster-Nyarko E."/>
            <person name="Jarju S."/>
            <person name="Secka A."/>
            <person name="Antonio M."/>
            <person name="Oren A."/>
            <person name="Chaudhuri R.R."/>
            <person name="La Ragione R."/>
            <person name="Hildebrand F."/>
            <person name="Pallen M.J."/>
        </authorList>
    </citation>
    <scope>NUCLEOTIDE SEQUENCE</scope>
    <source>
        <strain evidence="5">ChiHjej12B11-14209</strain>
    </source>
</reference>
<proteinExistence type="predicted"/>
<evidence type="ECO:0000259" key="4">
    <source>
        <dbReference type="Pfam" id="PF12804"/>
    </source>
</evidence>
<feature type="domain" description="Aminoglycoside phosphotransferase" evidence="3">
    <location>
        <begin position="325"/>
        <end position="536"/>
    </location>
</feature>
<dbReference type="Gene3D" id="3.30.200.20">
    <property type="entry name" value="Phosphorylase Kinase, domain 1"/>
    <property type="match status" value="1"/>
</dbReference>
<evidence type="ECO:0000259" key="3">
    <source>
        <dbReference type="Pfam" id="PF01636"/>
    </source>
</evidence>
<evidence type="ECO:0000256" key="2">
    <source>
        <dbReference type="ARBA" id="ARBA00022695"/>
    </source>
</evidence>
<keyword evidence="2" id="KW-0548">Nucleotidyltransferase</keyword>
<dbReference type="GO" id="GO:0016779">
    <property type="term" value="F:nucleotidyltransferase activity"/>
    <property type="evidence" value="ECO:0007669"/>
    <property type="project" value="UniProtKB-KW"/>
</dbReference>
<dbReference type="Pfam" id="PF01636">
    <property type="entry name" value="APH"/>
    <property type="match status" value="1"/>
</dbReference>
<dbReference type="SUPFAM" id="SSF56112">
    <property type="entry name" value="Protein kinase-like (PK-like)"/>
    <property type="match status" value="1"/>
</dbReference>
<dbReference type="InterPro" id="IPR050065">
    <property type="entry name" value="GlmU-like"/>
</dbReference>
<dbReference type="InterPro" id="IPR025877">
    <property type="entry name" value="MobA-like_NTP_Trfase"/>
</dbReference>
<protein>
    <submittedName>
        <fullName evidence="5">Phosphotransferase</fullName>
    </submittedName>
</protein>
<evidence type="ECO:0000256" key="1">
    <source>
        <dbReference type="ARBA" id="ARBA00022679"/>
    </source>
</evidence>
<feature type="domain" description="MobA-like NTP transferase" evidence="4">
    <location>
        <begin position="71"/>
        <end position="146"/>
    </location>
</feature>
<dbReference type="Gene3D" id="3.90.550.10">
    <property type="entry name" value="Spore Coat Polysaccharide Biosynthesis Protein SpsA, Chain A"/>
    <property type="match status" value="1"/>
</dbReference>
<dbReference type="CDD" id="cd05151">
    <property type="entry name" value="ChoK-like"/>
    <property type="match status" value="1"/>
</dbReference>
<dbReference type="Pfam" id="PF12804">
    <property type="entry name" value="NTP_transf_3"/>
    <property type="match status" value="1"/>
</dbReference>
<organism evidence="5 6">
    <name type="scientific">Candidatus Olsenella pullistercoris</name>
    <dbReference type="NCBI Taxonomy" id="2838712"/>
    <lineage>
        <taxon>Bacteria</taxon>
        <taxon>Bacillati</taxon>
        <taxon>Actinomycetota</taxon>
        <taxon>Coriobacteriia</taxon>
        <taxon>Coriobacteriales</taxon>
        <taxon>Atopobiaceae</taxon>
        <taxon>Olsenella</taxon>
    </lineage>
</organism>
<dbReference type="PANTHER" id="PTHR43584">
    <property type="entry name" value="NUCLEOTIDYL TRANSFERASE"/>
    <property type="match status" value="1"/>
</dbReference>
<dbReference type="InterPro" id="IPR002575">
    <property type="entry name" value="Aminoglycoside_PTrfase"/>
</dbReference>
<dbReference type="CDD" id="cd02523">
    <property type="entry name" value="PC_cytidylyltransferase"/>
    <property type="match status" value="1"/>
</dbReference>
<sequence>MALSRNEFVVLSALAKTGEQTTAQTLSEVTGLSRERASAAMCSCAEQGLLDAGRITERGIEALEPYRVHNAVIMAAGLSSRFVPLSYERPKGMLRVHEEVLIERQIRQLLKRGISDITVVVGYKKEYFFYLAAKYGVHIVVNDQYAEKNNSWTLWLVRDRLSNTYVCSSDDYFTRNPFERYVWKSYYAAEYVSGPTEEWCLTTDSSDRITGVTVGGRDSWVMLGHVYFDREFSRRFVALLDEAIRRPETGPKLWESIYADHLDALDMEIRRYPAGVIHEFDSLAELESFDPEFINNVDSEIFDNIVSVLGCPREDIRDFYPMSQGITNLSCHFSVGGNEYVYRHPGKGTDKMIDRTTETRANEAARKLGVDRTFLHEDPKRGWKVCRFIPNARTLDPSNLTEVGQAMRLCRRIHESGVRLSGSFDFFENGLGYERVLAEHGPIDIPGYAELREKVTRLSGLSSADGYEPCFSHNDYLPFNLLFDEKDELNVIDWEYAGMSDPMNDVATYVICSEADESAAEKALELYLGHEATARERRHFWSRVVLGGWCWYVWALAKEAEGAGVGEWLYIYYSYAANNVDRVLSWYEGVPEAASV</sequence>
<accession>A0A9D2EXM2</accession>
<reference evidence="5" key="2">
    <citation type="submission" date="2021-04" db="EMBL/GenBank/DDBJ databases">
        <authorList>
            <person name="Gilroy R."/>
        </authorList>
    </citation>
    <scope>NUCLEOTIDE SEQUENCE</scope>
    <source>
        <strain evidence="5">ChiHjej12B11-14209</strain>
    </source>
</reference>
<comment type="caution">
    <text evidence="5">The sequence shown here is derived from an EMBL/GenBank/DDBJ whole genome shotgun (WGS) entry which is preliminary data.</text>
</comment>
<dbReference type="InterPro" id="IPR029044">
    <property type="entry name" value="Nucleotide-diphossugar_trans"/>
</dbReference>
<dbReference type="Proteomes" id="UP000824062">
    <property type="component" value="Unassembled WGS sequence"/>
</dbReference>
<dbReference type="PANTHER" id="PTHR43584:SF5">
    <property type="entry name" value="PROTEIN LICC"/>
    <property type="match status" value="1"/>
</dbReference>
<dbReference type="InterPro" id="IPR011009">
    <property type="entry name" value="Kinase-like_dom_sf"/>
</dbReference>